<accession>A0A538SPK1</accession>
<organism evidence="2 5">
    <name type="scientific">Eiseniibacteriota bacterium</name>
    <dbReference type="NCBI Taxonomy" id="2212470"/>
    <lineage>
        <taxon>Bacteria</taxon>
        <taxon>Candidatus Eiseniibacteriota</taxon>
    </lineage>
</organism>
<dbReference type="AlphaFoldDB" id="A0A538SPK1"/>
<evidence type="ECO:0000313" key="4">
    <source>
        <dbReference type="Proteomes" id="UP000317366"/>
    </source>
</evidence>
<evidence type="ECO:0000313" key="2">
    <source>
        <dbReference type="EMBL" id="TMQ53301.1"/>
    </source>
</evidence>
<evidence type="ECO:0000313" key="3">
    <source>
        <dbReference type="EMBL" id="TMQ64195.1"/>
    </source>
</evidence>
<keyword evidence="2" id="KW-0808">Transferase</keyword>
<dbReference type="Pfam" id="PF00534">
    <property type="entry name" value="Glycos_transf_1"/>
    <property type="match status" value="1"/>
</dbReference>
<dbReference type="Proteomes" id="UP000317366">
    <property type="component" value="Unassembled WGS sequence"/>
</dbReference>
<dbReference type="Proteomes" id="UP000319829">
    <property type="component" value="Unassembled WGS sequence"/>
</dbReference>
<dbReference type="EMBL" id="VBOX01000043">
    <property type="protein sequence ID" value="TMQ64195.1"/>
    <property type="molecule type" value="Genomic_DNA"/>
</dbReference>
<sequence length="405" mass="45758">MSERTAAPASTSIDSLRVALVHDWLTGMRGGEKCLEVLCEMFPRAHVYTLVHWKGHLSRTIESHPIHESWIARVPLGRSRYRWFVPVYPKAIESFDLSGYDLVVSISHCAAKGVITRADTLHVCYCNTPVRYFWDLAPEYFAPGRAGTLERFLGPMIAHRFRLWDRLSSDRVDLFVGNSLNIRDRIRKHYRRPALVVYPPVDTEFFTPGGETPGEDAAFLTVSALVPYKGVDLTIRAANRLGAKLRVIGSGPDLRRLRSIAGPTVRFDEWVSMEALRDAYRSCRALVQAHEEDFGIAPLEALACGRPAIALARGGALETVTGETGILYDEPTEAALESAMREVARRPFDPAALRRQAVRFSRERYRSEMRGLLEEAYAAHRRRYEDQGAVERPARDCARKQDVIY</sequence>
<dbReference type="Gene3D" id="3.40.50.2000">
    <property type="entry name" value="Glycogen Phosphorylase B"/>
    <property type="match status" value="2"/>
</dbReference>
<evidence type="ECO:0000313" key="5">
    <source>
        <dbReference type="Proteomes" id="UP000319829"/>
    </source>
</evidence>
<dbReference type="InterPro" id="IPR001296">
    <property type="entry name" value="Glyco_trans_1"/>
</dbReference>
<comment type="caution">
    <text evidence="2">The sequence shown here is derived from an EMBL/GenBank/DDBJ whole genome shotgun (WGS) entry which is preliminary data.</text>
</comment>
<evidence type="ECO:0000259" key="1">
    <source>
        <dbReference type="Pfam" id="PF00534"/>
    </source>
</evidence>
<proteinExistence type="predicted"/>
<dbReference type="EMBL" id="VBOU01000088">
    <property type="protein sequence ID" value="TMQ53301.1"/>
    <property type="molecule type" value="Genomic_DNA"/>
</dbReference>
<feature type="domain" description="Glycosyl transferase family 1" evidence="1">
    <location>
        <begin position="211"/>
        <end position="353"/>
    </location>
</feature>
<dbReference type="PANTHER" id="PTHR45947:SF3">
    <property type="entry name" value="SULFOQUINOVOSYL TRANSFERASE SQD2"/>
    <property type="match status" value="1"/>
</dbReference>
<protein>
    <submittedName>
        <fullName evidence="2">Glycosyltransferase family 4 protein</fullName>
    </submittedName>
</protein>
<dbReference type="SUPFAM" id="SSF53756">
    <property type="entry name" value="UDP-Glycosyltransferase/glycogen phosphorylase"/>
    <property type="match status" value="1"/>
</dbReference>
<dbReference type="GO" id="GO:0016757">
    <property type="term" value="F:glycosyltransferase activity"/>
    <property type="evidence" value="ECO:0007669"/>
    <property type="project" value="InterPro"/>
</dbReference>
<gene>
    <name evidence="2" type="ORF">E6K74_09765</name>
    <name evidence="3" type="ORF">E6K77_04130</name>
</gene>
<reference evidence="4 5" key="1">
    <citation type="journal article" date="2019" name="Nat. Microbiol.">
        <title>Mediterranean grassland soil C-N compound turnover is dependent on rainfall and depth, and is mediated by genomically divergent microorganisms.</title>
        <authorList>
            <person name="Diamond S."/>
            <person name="Andeer P.F."/>
            <person name="Li Z."/>
            <person name="Crits-Christoph A."/>
            <person name="Burstein D."/>
            <person name="Anantharaman K."/>
            <person name="Lane K.R."/>
            <person name="Thomas B.C."/>
            <person name="Pan C."/>
            <person name="Northen T.R."/>
            <person name="Banfield J.F."/>
        </authorList>
    </citation>
    <scope>NUCLEOTIDE SEQUENCE [LARGE SCALE GENOMIC DNA]</scope>
    <source>
        <strain evidence="2">WS_4</strain>
        <strain evidence="3">WS_7</strain>
    </source>
</reference>
<dbReference type="PANTHER" id="PTHR45947">
    <property type="entry name" value="SULFOQUINOVOSYL TRANSFERASE SQD2"/>
    <property type="match status" value="1"/>
</dbReference>
<dbReference type="InterPro" id="IPR050194">
    <property type="entry name" value="Glycosyltransferase_grp1"/>
</dbReference>
<name>A0A538SPK1_UNCEI</name>